<keyword evidence="2" id="KW-1133">Transmembrane helix</keyword>
<evidence type="ECO:0000256" key="1">
    <source>
        <dbReference type="SAM" id="MobiDB-lite"/>
    </source>
</evidence>
<keyword evidence="2" id="KW-0812">Transmembrane</keyword>
<reference evidence="3 4" key="1">
    <citation type="submission" date="2019-11" db="EMBL/GenBank/DDBJ databases">
        <title>Genome sequences of 17 halophilic strains isolated from different environments.</title>
        <authorList>
            <person name="Furrow R.E."/>
        </authorList>
    </citation>
    <scope>NUCLEOTIDE SEQUENCE [LARGE SCALE GENOMIC DNA]</scope>
    <source>
        <strain evidence="3 4">22514_16_FS</strain>
    </source>
</reference>
<dbReference type="RefSeq" id="WP_160909847.1">
    <property type="nucleotide sequence ID" value="NZ_WMEQ01000009.1"/>
</dbReference>
<evidence type="ECO:0000256" key="2">
    <source>
        <dbReference type="SAM" id="Phobius"/>
    </source>
</evidence>
<feature type="region of interest" description="Disordered" evidence="1">
    <location>
        <begin position="178"/>
        <end position="347"/>
    </location>
</feature>
<evidence type="ECO:0008006" key="5">
    <source>
        <dbReference type="Google" id="ProtNLM"/>
    </source>
</evidence>
<dbReference type="OrthoDB" id="2560527at2"/>
<feature type="compositionally biased region" description="Basic and acidic residues" evidence="1">
    <location>
        <begin position="235"/>
        <end position="253"/>
    </location>
</feature>
<dbReference type="Proteomes" id="UP000468638">
    <property type="component" value="Unassembled WGS sequence"/>
</dbReference>
<proteinExistence type="predicted"/>
<evidence type="ECO:0000313" key="4">
    <source>
        <dbReference type="Proteomes" id="UP000468638"/>
    </source>
</evidence>
<evidence type="ECO:0000313" key="3">
    <source>
        <dbReference type="EMBL" id="MYL34528.1"/>
    </source>
</evidence>
<organism evidence="3 4">
    <name type="scientific">Pontibacillus yanchengensis</name>
    <dbReference type="NCBI Taxonomy" id="462910"/>
    <lineage>
        <taxon>Bacteria</taxon>
        <taxon>Bacillati</taxon>
        <taxon>Bacillota</taxon>
        <taxon>Bacilli</taxon>
        <taxon>Bacillales</taxon>
        <taxon>Bacillaceae</taxon>
        <taxon>Pontibacillus</taxon>
    </lineage>
</organism>
<keyword evidence="2" id="KW-0472">Membrane</keyword>
<feature type="transmembrane region" description="Helical" evidence="2">
    <location>
        <begin position="12"/>
        <end position="31"/>
    </location>
</feature>
<protein>
    <recommendedName>
        <fullName evidence="5">Amyloid fiber anchoring/assembly protein TapA</fullName>
    </recommendedName>
</protein>
<feature type="compositionally biased region" description="Basic and acidic residues" evidence="1">
    <location>
        <begin position="194"/>
        <end position="228"/>
    </location>
</feature>
<sequence length="347" mass="37425">MRLFKISTNDINASSLILKIFTVVCLLYFLGGSIGETSAYLIDVEKLSTTVSIVESEDERVDKSSLEFVDQGFIKDDDEEGKFELFATIINSGDEDMTGPVDYKIVKVSNESGKPAWEVIYEGNLPPLQSGVDYKLRHNLTLTDEINHKFKFIAYQRPGHPGKGELKSEEIIIDMGDDDLRNSTQSNHSNSKSKKSDDSSEDQAKGTDTSGKEPKAATEDQGKAKEGQTKGTDIPGKEPKAATEGQEKSKEGQTKGTDIPGKEPNAATEGQGKAKEDQAKGTDTSGKEPNAATEDQGKPKEGQTKGTDIPGKEPNAATEGQEKSKEGQTKGTDIPGKEPKSDSTDKG</sequence>
<accession>A0A6I4ZWP7</accession>
<dbReference type="AlphaFoldDB" id="A0A6I4ZWP7"/>
<name>A0A6I4ZWP7_9BACI</name>
<comment type="caution">
    <text evidence="3">The sequence shown here is derived from an EMBL/GenBank/DDBJ whole genome shotgun (WGS) entry which is preliminary data.</text>
</comment>
<dbReference type="EMBL" id="WMEQ01000009">
    <property type="protein sequence ID" value="MYL34528.1"/>
    <property type="molecule type" value="Genomic_DNA"/>
</dbReference>
<feature type="compositionally biased region" description="Basic and acidic residues" evidence="1">
    <location>
        <begin position="335"/>
        <end position="347"/>
    </location>
</feature>
<gene>
    <name evidence="3" type="ORF">GLW05_13100</name>
</gene>